<feature type="transmembrane region" description="Helical" evidence="2">
    <location>
        <begin position="54"/>
        <end position="75"/>
    </location>
</feature>
<reference evidence="3 4" key="1">
    <citation type="submission" date="2024-03" db="EMBL/GenBank/DDBJ databases">
        <title>The genome assembly and annotation of the cricket Gryllus longicercus Weissman &amp; Gray.</title>
        <authorList>
            <person name="Szrajer S."/>
            <person name="Gray D."/>
            <person name="Ylla G."/>
        </authorList>
    </citation>
    <scope>NUCLEOTIDE SEQUENCE [LARGE SCALE GENOMIC DNA]</scope>
    <source>
        <strain evidence="3">DAG 2021-001</strain>
        <tissue evidence="3">Whole body minus gut</tissue>
    </source>
</reference>
<feature type="transmembrane region" description="Helical" evidence="2">
    <location>
        <begin position="21"/>
        <end position="48"/>
    </location>
</feature>
<accession>A0AAN9VLH8</accession>
<dbReference type="AlphaFoldDB" id="A0AAN9VLH8"/>
<keyword evidence="4" id="KW-1185">Reference proteome</keyword>
<keyword evidence="2" id="KW-0472">Membrane</keyword>
<keyword evidence="2" id="KW-1133">Transmembrane helix</keyword>
<evidence type="ECO:0000256" key="2">
    <source>
        <dbReference type="SAM" id="Phobius"/>
    </source>
</evidence>
<proteinExistence type="predicted"/>
<keyword evidence="2" id="KW-0812">Transmembrane</keyword>
<evidence type="ECO:0000256" key="1">
    <source>
        <dbReference type="SAM" id="MobiDB-lite"/>
    </source>
</evidence>
<evidence type="ECO:0000313" key="4">
    <source>
        <dbReference type="Proteomes" id="UP001378592"/>
    </source>
</evidence>
<name>A0AAN9VLH8_9ORTH</name>
<evidence type="ECO:0000313" key="3">
    <source>
        <dbReference type="EMBL" id="KAK7867160.1"/>
    </source>
</evidence>
<protein>
    <submittedName>
        <fullName evidence="3">Uncharacterized protein</fullName>
    </submittedName>
</protein>
<organism evidence="3 4">
    <name type="scientific">Gryllus longicercus</name>
    <dbReference type="NCBI Taxonomy" id="2509291"/>
    <lineage>
        <taxon>Eukaryota</taxon>
        <taxon>Metazoa</taxon>
        <taxon>Ecdysozoa</taxon>
        <taxon>Arthropoda</taxon>
        <taxon>Hexapoda</taxon>
        <taxon>Insecta</taxon>
        <taxon>Pterygota</taxon>
        <taxon>Neoptera</taxon>
        <taxon>Polyneoptera</taxon>
        <taxon>Orthoptera</taxon>
        <taxon>Ensifera</taxon>
        <taxon>Gryllidea</taxon>
        <taxon>Grylloidea</taxon>
        <taxon>Gryllidae</taxon>
        <taxon>Gryllinae</taxon>
        <taxon>Gryllus</taxon>
    </lineage>
</organism>
<feature type="compositionally biased region" description="Polar residues" evidence="1">
    <location>
        <begin position="138"/>
        <end position="148"/>
    </location>
</feature>
<feature type="region of interest" description="Disordered" evidence="1">
    <location>
        <begin position="126"/>
        <end position="167"/>
    </location>
</feature>
<sequence>MATDIDEVDQSVAAVVQRRQYGVYCFGLVISCLLIILIVAVIIVLLLVEGEDAKIILPVLLVLLVAIAIGSFLFIRWQHQKAVKKRNQEATEWIHRTLSQQQLATENTETVKSSWAFWRKLSAGSGNGRPIPTAPPDSANTSISTGSKPRSEGPPGYQAVSTREITV</sequence>
<comment type="caution">
    <text evidence="3">The sequence shown here is derived from an EMBL/GenBank/DDBJ whole genome shotgun (WGS) entry which is preliminary data.</text>
</comment>
<dbReference type="EMBL" id="JAZDUA010000125">
    <property type="protein sequence ID" value="KAK7867160.1"/>
    <property type="molecule type" value="Genomic_DNA"/>
</dbReference>
<gene>
    <name evidence="3" type="ORF">R5R35_008359</name>
</gene>
<dbReference type="Proteomes" id="UP001378592">
    <property type="component" value="Unassembled WGS sequence"/>
</dbReference>